<accession>A0A1H2PMB6</accession>
<gene>
    <name evidence="3" type="ORF">SAMN05216551_103178</name>
</gene>
<dbReference type="RefSeq" id="WP_091906307.1">
    <property type="nucleotide sequence ID" value="NZ_FNLO01000003.1"/>
</dbReference>
<dbReference type="Proteomes" id="UP000243719">
    <property type="component" value="Unassembled WGS sequence"/>
</dbReference>
<evidence type="ECO:0000256" key="1">
    <source>
        <dbReference type="SAM" id="MobiDB-lite"/>
    </source>
</evidence>
<dbReference type="STRING" id="1770053.SAMN05216551_103178"/>
<sequence length="392" mass="43520">MKRTSLSISRISLGRACAAALAVGLVAGCSAPNPTAIDYKSTTRVKTDSMATPPNLIDEAREARALPPVGGETSLSSYERQESAQPVSTDNVLPTASGVQLQRDGSQRWLLVRSMPRAQLWELLRTFWQQQGFVLAEDSSQRGVMETDWRESRANVRQDLIRNTISKALDNAYVTAERNRYRTRIESAPQGGFYVFVSQKGMQEVLTGQTNENSQWRQRPNDPGLEAEYLQRLLQTVARNENAGNQRLAGAQRSPAQPVANTPPAAATPAPLGAGAVDIEDHQITLPEGYDRAWLRTGLALDRANFTVDDRDRERGLYFVRYVDPNDLGTAAQGFWNQLFHGKKEKKAIQYRINVRALTPTQTRIAVIGANSERDASAQADRILRLLADQMR</sequence>
<dbReference type="PROSITE" id="PS51257">
    <property type="entry name" value="PROKAR_LIPOPROTEIN"/>
    <property type="match status" value="1"/>
</dbReference>
<protein>
    <submittedName>
        <fullName evidence="3">Beta-barrel assembly machine subunit BamC</fullName>
    </submittedName>
</protein>
<keyword evidence="2" id="KW-0732">Signal</keyword>
<dbReference type="OrthoDB" id="5291099at2"/>
<dbReference type="InterPro" id="IPR010653">
    <property type="entry name" value="NlpB/DapX"/>
</dbReference>
<feature type="compositionally biased region" description="Polar residues" evidence="1">
    <location>
        <begin position="73"/>
        <end position="92"/>
    </location>
</feature>
<reference evidence="4" key="1">
    <citation type="submission" date="2016-09" db="EMBL/GenBank/DDBJ databases">
        <authorList>
            <person name="Varghese N."/>
            <person name="Submissions S."/>
        </authorList>
    </citation>
    <scope>NUCLEOTIDE SEQUENCE [LARGE SCALE GENOMIC DNA]</scope>
    <source>
        <strain evidence="4">JS23</strain>
    </source>
</reference>
<feature type="signal peptide" evidence="2">
    <location>
        <begin position="1"/>
        <end position="22"/>
    </location>
</feature>
<feature type="region of interest" description="Disordered" evidence="1">
    <location>
        <begin position="247"/>
        <end position="266"/>
    </location>
</feature>
<feature type="compositionally biased region" description="Low complexity" evidence="1">
    <location>
        <begin position="255"/>
        <end position="266"/>
    </location>
</feature>
<evidence type="ECO:0000313" key="3">
    <source>
        <dbReference type="EMBL" id="SDV47640.1"/>
    </source>
</evidence>
<evidence type="ECO:0000313" key="4">
    <source>
        <dbReference type="Proteomes" id="UP000243719"/>
    </source>
</evidence>
<dbReference type="Pfam" id="PF06804">
    <property type="entry name" value="Lipoprotein_18"/>
    <property type="match status" value="1"/>
</dbReference>
<dbReference type="InterPro" id="IPR042268">
    <property type="entry name" value="BamC_C"/>
</dbReference>
<dbReference type="AlphaFoldDB" id="A0A1H2PMB6"/>
<feature type="region of interest" description="Disordered" evidence="1">
    <location>
        <begin position="68"/>
        <end position="92"/>
    </location>
</feature>
<organism evidence="3 4">
    <name type="scientific">Chitinasiproducens palmae</name>
    <dbReference type="NCBI Taxonomy" id="1770053"/>
    <lineage>
        <taxon>Bacteria</taxon>
        <taxon>Pseudomonadati</taxon>
        <taxon>Pseudomonadota</taxon>
        <taxon>Betaproteobacteria</taxon>
        <taxon>Burkholderiales</taxon>
        <taxon>Burkholderiaceae</taxon>
        <taxon>Chitinasiproducens</taxon>
    </lineage>
</organism>
<proteinExistence type="predicted"/>
<evidence type="ECO:0000256" key="2">
    <source>
        <dbReference type="SAM" id="SignalP"/>
    </source>
</evidence>
<name>A0A1H2PMB6_9BURK</name>
<dbReference type="EMBL" id="FNLO01000003">
    <property type="protein sequence ID" value="SDV47640.1"/>
    <property type="molecule type" value="Genomic_DNA"/>
</dbReference>
<dbReference type="Gene3D" id="3.30.310.170">
    <property type="entry name" value="Outer membrane protein assembly factor BamC"/>
    <property type="match status" value="1"/>
</dbReference>
<keyword evidence="4" id="KW-1185">Reference proteome</keyword>
<feature type="chain" id="PRO_5017195076" evidence="2">
    <location>
        <begin position="23"/>
        <end position="392"/>
    </location>
</feature>